<dbReference type="GO" id="GO:0033573">
    <property type="term" value="C:high-affinity iron permease complex"/>
    <property type="evidence" value="ECO:0007669"/>
    <property type="project" value="InterPro"/>
</dbReference>
<protein>
    <submittedName>
        <fullName evidence="7">FTR1 family protein</fullName>
    </submittedName>
</protein>
<feature type="transmembrane region" description="Helical" evidence="6">
    <location>
        <begin position="174"/>
        <end position="199"/>
    </location>
</feature>
<evidence type="ECO:0000313" key="7">
    <source>
        <dbReference type="EMBL" id="MEE3716076.1"/>
    </source>
</evidence>
<feature type="transmembrane region" description="Helical" evidence="6">
    <location>
        <begin position="22"/>
        <end position="47"/>
    </location>
</feature>
<feature type="transmembrane region" description="Helical" evidence="6">
    <location>
        <begin position="91"/>
        <end position="113"/>
    </location>
</feature>
<feature type="transmembrane region" description="Helical" evidence="6">
    <location>
        <begin position="295"/>
        <end position="315"/>
    </location>
</feature>
<dbReference type="PANTHER" id="PTHR31632:SF2">
    <property type="entry name" value="PLASMA MEMBRANE IRON PERMEASE"/>
    <property type="match status" value="1"/>
</dbReference>
<dbReference type="InterPro" id="IPR004923">
    <property type="entry name" value="FTR1/Fip1/EfeU"/>
</dbReference>
<feature type="transmembrane region" description="Helical" evidence="6">
    <location>
        <begin position="59"/>
        <end position="79"/>
    </location>
</feature>
<dbReference type="Proteomes" id="UP001333818">
    <property type="component" value="Unassembled WGS sequence"/>
</dbReference>
<keyword evidence="5 6" id="KW-0472">Membrane</keyword>
<evidence type="ECO:0000313" key="8">
    <source>
        <dbReference type="Proteomes" id="UP001333818"/>
    </source>
</evidence>
<dbReference type="AlphaFoldDB" id="A0AAW9Q0E7"/>
<gene>
    <name evidence="7" type="ORF">V2H45_04860</name>
</gene>
<keyword evidence="4 6" id="KW-1133">Transmembrane helix</keyword>
<dbReference type="EMBL" id="JAZBJZ010000012">
    <property type="protein sequence ID" value="MEE3716076.1"/>
    <property type="molecule type" value="Genomic_DNA"/>
</dbReference>
<comment type="subcellular location">
    <subcellularLocation>
        <location evidence="1">Membrane</location>
        <topology evidence="1">Multi-pass membrane protein</topology>
    </subcellularLocation>
</comment>
<evidence type="ECO:0000256" key="5">
    <source>
        <dbReference type="ARBA" id="ARBA00023136"/>
    </source>
</evidence>
<dbReference type="RefSeq" id="WP_330482501.1">
    <property type="nucleotide sequence ID" value="NZ_JAZBJZ010000012.1"/>
</dbReference>
<dbReference type="GO" id="GO:0015093">
    <property type="term" value="F:ferrous iron transmembrane transporter activity"/>
    <property type="evidence" value="ECO:0007669"/>
    <property type="project" value="TreeGrafter"/>
</dbReference>
<dbReference type="Pfam" id="PF03239">
    <property type="entry name" value="FTR1"/>
    <property type="match status" value="1"/>
</dbReference>
<evidence type="ECO:0000256" key="3">
    <source>
        <dbReference type="ARBA" id="ARBA00022692"/>
    </source>
</evidence>
<organism evidence="7 8">
    <name type="scientific">Tumidithrix elongata BACA0141</name>
    <dbReference type="NCBI Taxonomy" id="2716417"/>
    <lineage>
        <taxon>Bacteria</taxon>
        <taxon>Bacillati</taxon>
        <taxon>Cyanobacteriota</taxon>
        <taxon>Cyanophyceae</taxon>
        <taxon>Pseudanabaenales</taxon>
        <taxon>Pseudanabaenaceae</taxon>
        <taxon>Tumidithrix</taxon>
        <taxon>Tumidithrix elongata</taxon>
    </lineage>
</organism>
<sequence length="340" mass="36489">MEIHESQALLCFMNLPIDISSALPTFAIALREGVEASLVVGIVLAYLKKANRSELNAQVYWGIATGIAASFGLGILFNVGLQSFGIEDSPLFKQLFEGTLSVVAIAMLSWMLLWMTQNAKTLKGEIEGAVSTTLSSTSLGKGSRWGIFSLIAIAVLREGIEVVLFIFAKFQSGLIPISATIAGTIGGLVVATAIAVALFKFGVKIDIRTFFQVMGMFLLLIVAGLVISALGHFDKAVDAWSQLPAATNLCLFSDRAAQIHSCILGPTFWNASQVLPERQFPGVLLKALFGYKDRLYVVQAIAYLGFVSIAGSLYWKSLGSKTPPSTSIKEKQAEISSVKP</sequence>
<proteinExistence type="inferred from homology"/>
<feature type="transmembrane region" description="Helical" evidence="6">
    <location>
        <begin position="145"/>
        <end position="168"/>
    </location>
</feature>
<comment type="similarity">
    <text evidence="2">Belongs to the oxidase-dependent Fe transporter (OFeT) (TC 9.A.10.1) family.</text>
</comment>
<evidence type="ECO:0000256" key="2">
    <source>
        <dbReference type="ARBA" id="ARBA00008333"/>
    </source>
</evidence>
<reference evidence="7" key="1">
    <citation type="submission" date="2024-01" db="EMBL/GenBank/DDBJ databases">
        <title>Bank of Algae and Cyanobacteria of the Azores (BACA) strain genomes.</title>
        <authorList>
            <person name="Luz R."/>
            <person name="Cordeiro R."/>
            <person name="Fonseca A."/>
            <person name="Goncalves V."/>
        </authorList>
    </citation>
    <scope>NUCLEOTIDE SEQUENCE</scope>
    <source>
        <strain evidence="7">BACA0141</strain>
    </source>
</reference>
<evidence type="ECO:0000256" key="4">
    <source>
        <dbReference type="ARBA" id="ARBA00022989"/>
    </source>
</evidence>
<evidence type="ECO:0000256" key="1">
    <source>
        <dbReference type="ARBA" id="ARBA00004141"/>
    </source>
</evidence>
<keyword evidence="8" id="KW-1185">Reference proteome</keyword>
<accession>A0AAW9Q0E7</accession>
<keyword evidence="3 6" id="KW-0812">Transmembrane</keyword>
<evidence type="ECO:0000256" key="6">
    <source>
        <dbReference type="SAM" id="Phobius"/>
    </source>
</evidence>
<feature type="transmembrane region" description="Helical" evidence="6">
    <location>
        <begin position="211"/>
        <end position="233"/>
    </location>
</feature>
<dbReference type="PANTHER" id="PTHR31632">
    <property type="entry name" value="IRON TRANSPORTER FTH1"/>
    <property type="match status" value="1"/>
</dbReference>
<name>A0AAW9Q0E7_9CYAN</name>
<comment type="caution">
    <text evidence="7">The sequence shown here is derived from an EMBL/GenBank/DDBJ whole genome shotgun (WGS) entry which is preliminary data.</text>
</comment>